<keyword evidence="2" id="KW-1185">Reference proteome</keyword>
<evidence type="ECO:0000313" key="2">
    <source>
        <dbReference type="Proteomes" id="UP000655883"/>
    </source>
</evidence>
<dbReference type="Proteomes" id="UP000655883">
    <property type="component" value="Segment"/>
</dbReference>
<organism evidence="1 2">
    <name type="scientific">Rhizobium phage RHph_Y65</name>
    <dbReference type="NCBI Taxonomy" id="2509785"/>
    <lineage>
        <taxon>Viruses</taxon>
        <taxon>Duplodnaviria</taxon>
        <taxon>Heunggongvirae</taxon>
        <taxon>Uroviricota</taxon>
        <taxon>Caudoviricetes</taxon>
        <taxon>Kleczkowskaviridae</taxon>
        <taxon>Cuauhnahuacvirus</taxon>
        <taxon>Cuauhnahuacvirus Y65</taxon>
    </lineage>
</organism>
<name>A0A7S5R7S8_9CAUD</name>
<evidence type="ECO:0000313" key="1">
    <source>
        <dbReference type="EMBL" id="QIG72686.1"/>
    </source>
</evidence>
<reference evidence="1 2" key="1">
    <citation type="submission" date="2020-01" db="EMBL/GenBank/DDBJ databases">
        <title>Patterns of diversity and host range of bacteriophage communities associated with bean-nodulatin bacteria.</title>
        <authorList>
            <person name="Vann Cauwenberghe J."/>
            <person name="Santamaria R.I."/>
            <person name="Bustos P."/>
            <person name="Juarez S."/>
            <person name="Gonzalez V."/>
        </authorList>
    </citation>
    <scope>NUCLEOTIDE SEQUENCE [LARGE SCALE GENOMIC DNA]</scope>
    <source>
        <strain evidence="2">RHph</strain>
    </source>
</reference>
<dbReference type="EMBL" id="MN988525">
    <property type="protein sequence ID" value="QIG72686.1"/>
    <property type="molecule type" value="Genomic_DNA"/>
</dbReference>
<protein>
    <submittedName>
        <fullName evidence="1">Uncharacterized protein</fullName>
    </submittedName>
</protein>
<sequence>MIYRVWYWSSKGYWKHFQDQENLEYAQASQTILFKNSKASIMQIVPKNHPFTDRVIDMTDNMYVPDEDDDPVVEFHNAVNAFNLKHSGVSP</sequence>
<accession>A0A7S5R7S8</accession>
<gene>
    <name evidence="1" type="ORF">EVB97_128</name>
</gene>
<proteinExistence type="predicted"/>